<accession>A0A317WW57</accession>
<sequence>MAPANSGWTCMLPVLPSPPQCLLLRWLTANMATLLPTATTDLQIEPGNCYPDAATPSRERCGLHACPSGYAGGLAQDNLPTCVSLSDG</sequence>
<name>A0A317WW57_9EURO</name>
<protein>
    <submittedName>
        <fullName evidence="1">Uncharacterized protein</fullName>
    </submittedName>
</protein>
<dbReference type="GeneID" id="37113661"/>
<dbReference type="EMBL" id="MSFK01000011">
    <property type="protein sequence ID" value="PWY89552.1"/>
    <property type="molecule type" value="Genomic_DNA"/>
</dbReference>
<proteinExistence type="predicted"/>
<dbReference type="Proteomes" id="UP000246702">
    <property type="component" value="Unassembled WGS sequence"/>
</dbReference>
<gene>
    <name evidence="1" type="ORF">BO94DRAFT_534325</name>
</gene>
<dbReference type="RefSeq" id="XP_025468463.1">
    <property type="nucleotide sequence ID" value="XM_025611518.1"/>
</dbReference>
<evidence type="ECO:0000313" key="2">
    <source>
        <dbReference type="Proteomes" id="UP000246702"/>
    </source>
</evidence>
<dbReference type="AlphaFoldDB" id="A0A317WW57"/>
<organism evidence="1 2">
    <name type="scientific">Aspergillus sclerotioniger CBS 115572</name>
    <dbReference type="NCBI Taxonomy" id="1450535"/>
    <lineage>
        <taxon>Eukaryota</taxon>
        <taxon>Fungi</taxon>
        <taxon>Dikarya</taxon>
        <taxon>Ascomycota</taxon>
        <taxon>Pezizomycotina</taxon>
        <taxon>Eurotiomycetes</taxon>
        <taxon>Eurotiomycetidae</taxon>
        <taxon>Eurotiales</taxon>
        <taxon>Aspergillaceae</taxon>
        <taxon>Aspergillus</taxon>
        <taxon>Aspergillus subgen. Circumdati</taxon>
    </lineage>
</organism>
<reference evidence="1 2" key="1">
    <citation type="submission" date="2016-12" db="EMBL/GenBank/DDBJ databases">
        <title>The genomes of Aspergillus section Nigri reveals drivers in fungal speciation.</title>
        <authorList>
            <consortium name="DOE Joint Genome Institute"/>
            <person name="Vesth T.C."/>
            <person name="Nybo J."/>
            <person name="Theobald S."/>
            <person name="Brandl J."/>
            <person name="Frisvad J.C."/>
            <person name="Nielsen K.F."/>
            <person name="Lyhne E.K."/>
            <person name="Kogle M.E."/>
            <person name="Kuo A."/>
            <person name="Riley R."/>
            <person name="Clum A."/>
            <person name="Nolan M."/>
            <person name="Lipzen A."/>
            <person name="Salamov A."/>
            <person name="Henrissat B."/>
            <person name="Wiebenga A."/>
            <person name="De Vries R.P."/>
            <person name="Grigoriev I.V."/>
            <person name="Mortensen U.H."/>
            <person name="Andersen M.R."/>
            <person name="Baker S.E."/>
        </authorList>
    </citation>
    <scope>NUCLEOTIDE SEQUENCE [LARGE SCALE GENOMIC DNA]</scope>
    <source>
        <strain evidence="1 2">CBS 115572</strain>
    </source>
</reference>
<comment type="caution">
    <text evidence="1">The sequence shown here is derived from an EMBL/GenBank/DDBJ whole genome shotgun (WGS) entry which is preliminary data.</text>
</comment>
<keyword evidence="2" id="KW-1185">Reference proteome</keyword>
<evidence type="ECO:0000313" key="1">
    <source>
        <dbReference type="EMBL" id="PWY89552.1"/>
    </source>
</evidence>